<accession>A0A9D1CW27</accession>
<feature type="binding site" evidence="7 11">
    <location>
        <position position="414"/>
    </location>
    <ligand>
        <name>[4Fe-4S] cluster</name>
        <dbReference type="ChEBI" id="CHEBI:49883"/>
    </ligand>
</feature>
<comment type="function">
    <text evidence="7">Catalyzes the formation of phosphoribosylamine from phosphoribosylpyrophosphate (PRPP) and glutamine.</text>
</comment>
<dbReference type="Gene3D" id="3.60.20.10">
    <property type="entry name" value="Glutamine Phosphoribosylpyrophosphate, subunit 1, domain 1"/>
    <property type="match status" value="1"/>
</dbReference>
<keyword evidence="7 11" id="KW-0408">Iron</keyword>
<reference evidence="13" key="1">
    <citation type="submission" date="2020-10" db="EMBL/GenBank/DDBJ databases">
        <authorList>
            <person name="Gilroy R."/>
        </authorList>
    </citation>
    <scope>NUCLEOTIDE SEQUENCE</scope>
    <source>
        <strain evidence="13">ChiSjej1B19-3389</strain>
    </source>
</reference>
<evidence type="ECO:0000256" key="9">
    <source>
        <dbReference type="PIRSR" id="PIRSR000485-1"/>
    </source>
</evidence>
<feature type="binding site" evidence="7 10">
    <location>
        <position position="378"/>
    </location>
    <ligand>
        <name>Mg(2+)</name>
        <dbReference type="ChEBI" id="CHEBI:18420"/>
    </ligand>
</feature>
<keyword evidence="6 7" id="KW-0315">Glutamine amidotransferase</keyword>
<comment type="pathway">
    <text evidence="1 7 8">Purine metabolism; IMP biosynthesis via de novo pathway; N(1)-(5-phospho-D-ribosyl)glycinamide from 5-phospho-alpha-D-ribose 1-diphosphate: step 1/2.</text>
</comment>
<feature type="domain" description="Glutamine amidotransferase type-2" evidence="12">
    <location>
        <begin position="30"/>
        <end position="252"/>
    </location>
</feature>
<dbReference type="EMBL" id="DVFW01000034">
    <property type="protein sequence ID" value="HIQ81065.1"/>
    <property type="molecule type" value="Genomic_DNA"/>
</dbReference>
<dbReference type="NCBIfam" id="TIGR01134">
    <property type="entry name" value="purF"/>
    <property type="match status" value="1"/>
</dbReference>
<keyword evidence="7 10" id="KW-0479">Metal-binding</keyword>
<dbReference type="SUPFAM" id="SSF56235">
    <property type="entry name" value="N-terminal nucleophile aminohydrolases (Ntn hydrolases)"/>
    <property type="match status" value="1"/>
</dbReference>
<feature type="binding site" evidence="7 11">
    <location>
        <position position="268"/>
    </location>
    <ligand>
        <name>[4Fe-4S] cluster</name>
        <dbReference type="ChEBI" id="CHEBI:49883"/>
    </ligand>
</feature>
<evidence type="ECO:0000256" key="1">
    <source>
        <dbReference type="ARBA" id="ARBA00005209"/>
    </source>
</evidence>
<evidence type="ECO:0000256" key="3">
    <source>
        <dbReference type="ARBA" id="ARBA00022676"/>
    </source>
</evidence>
<evidence type="ECO:0000256" key="6">
    <source>
        <dbReference type="ARBA" id="ARBA00022962"/>
    </source>
</evidence>
<dbReference type="GO" id="GO:0004044">
    <property type="term" value="F:amidophosphoribosyltransferase activity"/>
    <property type="evidence" value="ECO:0007669"/>
    <property type="project" value="UniProtKB-UniRule"/>
</dbReference>
<dbReference type="InterPro" id="IPR029055">
    <property type="entry name" value="Ntn_hydrolases_N"/>
</dbReference>
<evidence type="ECO:0000256" key="5">
    <source>
        <dbReference type="ARBA" id="ARBA00022755"/>
    </source>
</evidence>
<dbReference type="GO" id="GO:0000287">
    <property type="term" value="F:magnesium ion binding"/>
    <property type="evidence" value="ECO:0007669"/>
    <property type="project" value="UniProtKB-UniRule"/>
</dbReference>
<dbReference type="HAMAP" id="MF_01931">
    <property type="entry name" value="PurF"/>
    <property type="match status" value="1"/>
</dbReference>
<dbReference type="SUPFAM" id="SSF53271">
    <property type="entry name" value="PRTase-like"/>
    <property type="match status" value="1"/>
</dbReference>
<dbReference type="EC" id="2.4.2.14" evidence="7"/>
<comment type="cofactor">
    <cofactor evidence="7 11">
        <name>[4Fe-4S] cluster</name>
        <dbReference type="ChEBI" id="CHEBI:49883"/>
    </cofactor>
    <text evidence="7 11">Binds 1 [4Fe-4S] cluster per subunit.</text>
</comment>
<proteinExistence type="inferred from homology"/>
<dbReference type="AlphaFoldDB" id="A0A9D1CW27"/>
<comment type="similarity">
    <text evidence="2 7 8">In the C-terminal section; belongs to the purine/pyrimidine phosphoribosyltransferase family.</text>
</comment>
<protein>
    <recommendedName>
        <fullName evidence="7">Amidophosphoribosyltransferase</fullName>
        <shortName evidence="7">ATase</shortName>
        <ecNumber evidence="7">2.4.2.14</ecNumber>
    </recommendedName>
    <alternativeName>
        <fullName evidence="7">Glutamine phosphoribosylpyrophosphate amidotransferase</fullName>
        <shortName evidence="7">GPATase</shortName>
    </alternativeName>
</protein>
<dbReference type="CDD" id="cd00715">
    <property type="entry name" value="GPATase_N"/>
    <property type="match status" value="1"/>
</dbReference>
<keyword evidence="4 7" id="KW-0808">Transferase</keyword>
<feature type="binding site" evidence="7 11">
    <location>
        <position position="465"/>
    </location>
    <ligand>
        <name>[4Fe-4S] cluster</name>
        <dbReference type="ChEBI" id="CHEBI:49883"/>
    </ligand>
</feature>
<dbReference type="GO" id="GO:0009113">
    <property type="term" value="P:purine nucleobase biosynthetic process"/>
    <property type="evidence" value="ECO:0007669"/>
    <property type="project" value="UniProtKB-UniRule"/>
</dbReference>
<comment type="caution">
    <text evidence="13">The sequence shown here is derived from an EMBL/GenBank/DDBJ whole genome shotgun (WGS) entry which is preliminary data.</text>
</comment>
<keyword evidence="7" id="KW-0004">4Fe-4S</keyword>
<dbReference type="InterPro" id="IPR017932">
    <property type="entry name" value="GATase_2_dom"/>
</dbReference>
<comment type="cofactor">
    <cofactor evidence="7 10">
        <name>Mg(2+)</name>
        <dbReference type="ChEBI" id="CHEBI:18420"/>
    </cofactor>
    <text evidence="7 10">Binds 1 Mg(2+) ion per subunit.</text>
</comment>
<evidence type="ECO:0000259" key="12">
    <source>
        <dbReference type="PROSITE" id="PS51278"/>
    </source>
</evidence>
<name>A0A9D1CW27_9FIRM</name>
<evidence type="ECO:0000313" key="13">
    <source>
        <dbReference type="EMBL" id="HIQ81065.1"/>
    </source>
</evidence>
<dbReference type="Gene3D" id="3.40.50.2020">
    <property type="match status" value="1"/>
</dbReference>
<feature type="binding site" evidence="7 10">
    <location>
        <position position="377"/>
    </location>
    <ligand>
        <name>Mg(2+)</name>
        <dbReference type="ChEBI" id="CHEBI:18420"/>
    </ligand>
</feature>
<evidence type="ECO:0000256" key="2">
    <source>
        <dbReference type="ARBA" id="ARBA00010138"/>
    </source>
</evidence>
<evidence type="ECO:0000256" key="8">
    <source>
        <dbReference type="PIRNR" id="PIRNR000485"/>
    </source>
</evidence>
<keyword evidence="3 7" id="KW-0328">Glycosyltransferase</keyword>
<dbReference type="GO" id="GO:0006189">
    <property type="term" value="P:'de novo' IMP biosynthetic process"/>
    <property type="evidence" value="ECO:0007669"/>
    <property type="project" value="UniProtKB-UniRule"/>
</dbReference>
<dbReference type="CDD" id="cd06223">
    <property type="entry name" value="PRTases_typeI"/>
    <property type="match status" value="1"/>
</dbReference>
<dbReference type="GO" id="GO:0051539">
    <property type="term" value="F:4 iron, 4 sulfur cluster binding"/>
    <property type="evidence" value="ECO:0007669"/>
    <property type="project" value="UniProtKB-KW"/>
</dbReference>
<evidence type="ECO:0000256" key="10">
    <source>
        <dbReference type="PIRSR" id="PIRSR000485-2"/>
    </source>
</evidence>
<reference evidence="13" key="2">
    <citation type="journal article" date="2021" name="PeerJ">
        <title>Extensive microbial diversity within the chicken gut microbiome revealed by metagenomics and culture.</title>
        <authorList>
            <person name="Gilroy R."/>
            <person name="Ravi A."/>
            <person name="Getino M."/>
            <person name="Pursley I."/>
            <person name="Horton D.L."/>
            <person name="Alikhan N.F."/>
            <person name="Baker D."/>
            <person name="Gharbi K."/>
            <person name="Hall N."/>
            <person name="Watson M."/>
            <person name="Adriaenssens E.M."/>
            <person name="Foster-Nyarko E."/>
            <person name="Jarju S."/>
            <person name="Secka A."/>
            <person name="Antonio M."/>
            <person name="Oren A."/>
            <person name="Chaudhuri R.R."/>
            <person name="La Ragione R."/>
            <person name="Hildebrand F."/>
            <person name="Pallen M.J."/>
        </authorList>
    </citation>
    <scope>NUCLEOTIDE SEQUENCE</scope>
    <source>
        <strain evidence="13">ChiSjej1B19-3389</strain>
    </source>
</reference>
<feature type="binding site" evidence="7 11">
    <location>
        <position position="468"/>
    </location>
    <ligand>
        <name>[4Fe-4S] cluster</name>
        <dbReference type="ChEBI" id="CHEBI:49883"/>
    </ligand>
</feature>
<keyword evidence="7 10" id="KW-0460">Magnesium</keyword>
<feature type="active site" description="Nucleophile" evidence="7 9">
    <location>
        <position position="30"/>
    </location>
</feature>
<dbReference type="InterPro" id="IPR029057">
    <property type="entry name" value="PRTase-like"/>
</dbReference>
<dbReference type="PANTHER" id="PTHR11907">
    <property type="entry name" value="AMIDOPHOSPHORIBOSYLTRANSFERASE"/>
    <property type="match status" value="1"/>
</dbReference>
<evidence type="ECO:0000256" key="11">
    <source>
        <dbReference type="PIRSR" id="PIRSR000485-3"/>
    </source>
</evidence>
<organism evidence="13 14">
    <name type="scientific">Candidatus Scatavimonas merdigallinarum</name>
    <dbReference type="NCBI Taxonomy" id="2840914"/>
    <lineage>
        <taxon>Bacteria</taxon>
        <taxon>Bacillati</taxon>
        <taxon>Bacillota</taxon>
        <taxon>Clostridia</taxon>
        <taxon>Eubacteriales</taxon>
        <taxon>Oscillospiraceae</taxon>
        <taxon>Oscillospiraceae incertae sedis</taxon>
        <taxon>Candidatus Scatavimonas</taxon>
    </lineage>
</organism>
<dbReference type="InterPro" id="IPR005854">
    <property type="entry name" value="PurF"/>
</dbReference>
<dbReference type="InterPro" id="IPR000836">
    <property type="entry name" value="PRTase_dom"/>
</dbReference>
<keyword evidence="5 7" id="KW-0658">Purine biosynthesis</keyword>
<dbReference type="Pfam" id="PF00156">
    <property type="entry name" value="Pribosyltran"/>
    <property type="match status" value="1"/>
</dbReference>
<dbReference type="Proteomes" id="UP000886787">
    <property type="component" value="Unassembled WGS sequence"/>
</dbReference>
<keyword evidence="7 11" id="KW-0411">Iron-sulfur</keyword>
<gene>
    <name evidence="7" type="primary">purF</name>
    <name evidence="13" type="ORF">IAD32_07275</name>
</gene>
<feature type="binding site" evidence="7 10">
    <location>
        <position position="315"/>
    </location>
    <ligand>
        <name>Mg(2+)</name>
        <dbReference type="ChEBI" id="CHEBI:18420"/>
    </ligand>
</feature>
<evidence type="ECO:0000256" key="4">
    <source>
        <dbReference type="ARBA" id="ARBA00022679"/>
    </source>
</evidence>
<comment type="catalytic activity">
    <reaction evidence="7 8">
        <text>5-phospho-beta-D-ribosylamine + L-glutamate + diphosphate = 5-phospho-alpha-D-ribose 1-diphosphate + L-glutamine + H2O</text>
        <dbReference type="Rhea" id="RHEA:14905"/>
        <dbReference type="ChEBI" id="CHEBI:15377"/>
        <dbReference type="ChEBI" id="CHEBI:29985"/>
        <dbReference type="ChEBI" id="CHEBI:33019"/>
        <dbReference type="ChEBI" id="CHEBI:58017"/>
        <dbReference type="ChEBI" id="CHEBI:58359"/>
        <dbReference type="ChEBI" id="CHEBI:58681"/>
        <dbReference type="EC" id="2.4.2.14"/>
    </reaction>
</comment>
<evidence type="ECO:0000313" key="14">
    <source>
        <dbReference type="Proteomes" id="UP000886787"/>
    </source>
</evidence>
<dbReference type="PROSITE" id="PS51278">
    <property type="entry name" value="GATASE_TYPE_2"/>
    <property type="match status" value="1"/>
</dbReference>
<dbReference type="PIRSF" id="PIRSF000485">
    <property type="entry name" value="Amd_phspho_trans"/>
    <property type="match status" value="1"/>
</dbReference>
<sequence length="495" mass="54261">MNLRCICAFEVNRLDLSLDHFASEGLHEECGVFGIYSDGSLAPAYAAYNGLLALQHRGQESCGIAVNDCGVISYHKDMGLVTEVFHNQVLDSMEGQMAVGHVRYSTAGGSVRENSQPLVMRYIKGVLAIAHNGNLTNAVEIRQELEHRGAIFQTTIDSEVIAYIIARERIHCHSIEEAVRRTVSQINGAYSLLVMSPRKLIAARDPYGFRPLCMGKAGDAVVFASETCALDAAGVDFVRDIEPGEIVVADHTGVRSIRDHCGKKKALCVFEYIYFARTDSVIDGIAVYETRKQAGRILARNFPVEADLVIGVPESGIDAAIGYSEESGIPYEKGIVKNNYIGRTFIKPSQSERAKSVRIKLNPLCDSVRGKRVVMLDDSIVRGTTCDRIVRMLKDAGAKEVHLRISSPPFLWPCYYGTDIPSKEELIACNHTIEEIGRLSGADSIGFLPLESLHEMLGCKDAGFCDACFSGNYPAQTTIKMLKGKQRGGVKLKQC</sequence>
<dbReference type="Pfam" id="PF13537">
    <property type="entry name" value="GATase_7"/>
    <property type="match status" value="1"/>
</dbReference>
<evidence type="ECO:0000256" key="7">
    <source>
        <dbReference type="HAMAP-Rule" id="MF_01931"/>
    </source>
</evidence>
<dbReference type="InterPro" id="IPR035584">
    <property type="entry name" value="PurF_N"/>
</dbReference>